<dbReference type="AlphaFoldDB" id="A0A6L3SU71"/>
<evidence type="ECO:0000256" key="2">
    <source>
        <dbReference type="SAM" id="Phobius"/>
    </source>
</evidence>
<evidence type="ECO:0000313" key="3">
    <source>
        <dbReference type="EMBL" id="KAB1076763.1"/>
    </source>
</evidence>
<keyword evidence="2" id="KW-0472">Membrane</keyword>
<keyword evidence="2" id="KW-1133">Transmembrane helix</keyword>
<name>A0A6L3SU71_9HYPH</name>
<accession>A0A6L3SU71</accession>
<organism evidence="3 4">
    <name type="scientific">Methylobacterium soli</name>
    <dbReference type="NCBI Taxonomy" id="553447"/>
    <lineage>
        <taxon>Bacteria</taxon>
        <taxon>Pseudomonadati</taxon>
        <taxon>Pseudomonadota</taxon>
        <taxon>Alphaproteobacteria</taxon>
        <taxon>Hyphomicrobiales</taxon>
        <taxon>Methylobacteriaceae</taxon>
        <taxon>Methylobacterium</taxon>
    </lineage>
</organism>
<dbReference type="Proteomes" id="UP000474159">
    <property type="component" value="Unassembled WGS sequence"/>
</dbReference>
<feature type="region of interest" description="Disordered" evidence="1">
    <location>
        <begin position="92"/>
        <end position="139"/>
    </location>
</feature>
<dbReference type="OrthoDB" id="7998218at2"/>
<comment type="caution">
    <text evidence="3">The sequence shown here is derived from an EMBL/GenBank/DDBJ whole genome shotgun (WGS) entry which is preliminary data.</text>
</comment>
<gene>
    <name evidence="3" type="ORF">F6X53_22000</name>
</gene>
<evidence type="ECO:0000256" key="1">
    <source>
        <dbReference type="SAM" id="MobiDB-lite"/>
    </source>
</evidence>
<sequence>MTKSADDLEHEVEASRSKLDRTLDSLQSRLNFSGATANLMNPEWRARTLHGNTDRFVGAARTNPLPVLLILGGLGFLVYDAVSRAAEARRLAMRPAAPPRPNTDRHLDENRQDRLHDKLDAALEESFPGSDPVSVRITK</sequence>
<proteinExistence type="predicted"/>
<evidence type="ECO:0000313" key="4">
    <source>
        <dbReference type="Proteomes" id="UP000474159"/>
    </source>
</evidence>
<keyword evidence="2" id="KW-0812">Transmembrane</keyword>
<feature type="transmembrane region" description="Helical" evidence="2">
    <location>
        <begin position="65"/>
        <end position="82"/>
    </location>
</feature>
<keyword evidence="4" id="KW-1185">Reference proteome</keyword>
<dbReference type="EMBL" id="VZZK01000027">
    <property type="protein sequence ID" value="KAB1076763.1"/>
    <property type="molecule type" value="Genomic_DNA"/>
</dbReference>
<protein>
    <submittedName>
        <fullName evidence="3">DUF3618 domain-containing protein</fullName>
    </submittedName>
</protein>
<reference evidence="3 4" key="1">
    <citation type="submission" date="2019-09" db="EMBL/GenBank/DDBJ databases">
        <title>YIM 48816 draft genome.</title>
        <authorList>
            <person name="Jiang L."/>
        </authorList>
    </citation>
    <scope>NUCLEOTIDE SEQUENCE [LARGE SCALE GENOMIC DNA]</scope>
    <source>
        <strain evidence="3 4">YIM 48816</strain>
    </source>
</reference>
<dbReference type="RefSeq" id="WP_151002501.1">
    <property type="nucleotide sequence ID" value="NZ_BPQY01000174.1"/>
</dbReference>
<feature type="compositionally biased region" description="Basic and acidic residues" evidence="1">
    <location>
        <begin position="102"/>
        <end position="121"/>
    </location>
</feature>